<organism evidence="1">
    <name type="scientific">marine sediment metagenome</name>
    <dbReference type="NCBI Taxonomy" id="412755"/>
    <lineage>
        <taxon>unclassified sequences</taxon>
        <taxon>metagenomes</taxon>
        <taxon>ecological metagenomes</taxon>
    </lineage>
</organism>
<proteinExistence type="predicted"/>
<dbReference type="EMBL" id="LAZR01003929">
    <property type="protein sequence ID" value="KKN13388.1"/>
    <property type="molecule type" value="Genomic_DNA"/>
</dbReference>
<sequence>MNLEHINNTYGKIIWSIAGRYHMGVWEQMDVYNEILLQIFVAMKRKQIPSDESDESFMLIKGFIICKSIDIVRKENRRRGMNNIHQLNIDIEDFNENNIESKMSKYEYKLEKKFIWEMLETHLPIKKAVFIYELTFPSPETIKIAIREQSLAIKDTKLRMNVNNLRVLPKHVAESLGPEFKLNKAFMSRAKKQAREVVEKCLDLRVKIKSRYVSKG</sequence>
<comment type="caution">
    <text evidence="1">The sequence shown here is derived from an EMBL/GenBank/DDBJ whole genome shotgun (WGS) entry which is preliminary data.</text>
</comment>
<accession>A0A0F9R7J8</accession>
<gene>
    <name evidence="1" type="ORF">LCGC14_1007070</name>
</gene>
<dbReference type="AlphaFoldDB" id="A0A0F9R7J8"/>
<name>A0A0F9R7J8_9ZZZZ</name>
<evidence type="ECO:0000313" key="1">
    <source>
        <dbReference type="EMBL" id="KKN13388.1"/>
    </source>
</evidence>
<reference evidence="1" key="1">
    <citation type="journal article" date="2015" name="Nature">
        <title>Complex archaea that bridge the gap between prokaryotes and eukaryotes.</title>
        <authorList>
            <person name="Spang A."/>
            <person name="Saw J.H."/>
            <person name="Jorgensen S.L."/>
            <person name="Zaremba-Niedzwiedzka K."/>
            <person name="Martijn J."/>
            <person name="Lind A.E."/>
            <person name="van Eijk R."/>
            <person name="Schleper C."/>
            <person name="Guy L."/>
            <person name="Ettema T.J."/>
        </authorList>
    </citation>
    <scope>NUCLEOTIDE SEQUENCE</scope>
</reference>
<protein>
    <submittedName>
        <fullName evidence="1">Uncharacterized protein</fullName>
    </submittedName>
</protein>